<keyword evidence="1" id="KW-1133">Transmembrane helix</keyword>
<sequence length="137" mass="15072">MQNYDRRGSTDPKAWIGLVVLVGLVGYAVFSEIGKWIGVDAHAAFTLVIGIVVFTVLLALGFWSQTTGSTILTVENVMPFALFVLITGLSPALSQLACVGLIDRCYEVKSWGNSRIHFGVAMTILFGGYIYLYLRRY</sequence>
<organism evidence="2 3">
    <name type="scientific">Pseudomonas syringae pv. coriandricola</name>
    <dbReference type="NCBI Taxonomy" id="264453"/>
    <lineage>
        <taxon>Bacteria</taxon>
        <taxon>Pseudomonadati</taxon>
        <taxon>Pseudomonadota</taxon>
        <taxon>Gammaproteobacteria</taxon>
        <taxon>Pseudomonadales</taxon>
        <taxon>Pseudomonadaceae</taxon>
        <taxon>Pseudomonas</taxon>
    </lineage>
</organism>
<dbReference type="Proteomes" id="UP000271468">
    <property type="component" value="Unassembled WGS sequence"/>
</dbReference>
<gene>
    <name evidence="2" type="ORF">ALQ65_200104</name>
</gene>
<feature type="transmembrane region" description="Helical" evidence="1">
    <location>
        <begin position="42"/>
        <end position="64"/>
    </location>
</feature>
<reference evidence="2 3" key="1">
    <citation type="submission" date="2018-08" db="EMBL/GenBank/DDBJ databases">
        <title>Recombination of ecologically and evolutionarily significant loci maintains genetic cohesion in the Pseudomonas syringae species complex.</title>
        <authorList>
            <person name="Dillon M."/>
            <person name="Thakur S."/>
            <person name="Almeida R.N.D."/>
            <person name="Weir B.S."/>
            <person name="Guttman D.S."/>
        </authorList>
    </citation>
    <scope>NUCLEOTIDE SEQUENCE [LARGE SCALE GENOMIC DNA]</scope>
    <source>
        <strain evidence="2 3">ICMP 12341</strain>
    </source>
</reference>
<dbReference type="RefSeq" id="WP_122234924.1">
    <property type="nucleotide sequence ID" value="NZ_RBOV01000075.1"/>
</dbReference>
<feature type="transmembrane region" description="Helical" evidence="1">
    <location>
        <begin position="12"/>
        <end position="30"/>
    </location>
</feature>
<evidence type="ECO:0000313" key="2">
    <source>
        <dbReference type="EMBL" id="RMN13957.1"/>
    </source>
</evidence>
<dbReference type="AlphaFoldDB" id="A0A3M3JTF5"/>
<evidence type="ECO:0000256" key="1">
    <source>
        <dbReference type="SAM" id="Phobius"/>
    </source>
</evidence>
<dbReference type="EMBL" id="RBOV01000075">
    <property type="protein sequence ID" value="RMN13957.1"/>
    <property type="molecule type" value="Genomic_DNA"/>
</dbReference>
<evidence type="ECO:0000313" key="3">
    <source>
        <dbReference type="Proteomes" id="UP000271468"/>
    </source>
</evidence>
<keyword evidence="1" id="KW-0472">Membrane</keyword>
<accession>A0A3M3JTF5</accession>
<comment type="caution">
    <text evidence="2">The sequence shown here is derived from an EMBL/GenBank/DDBJ whole genome shotgun (WGS) entry which is preliminary data.</text>
</comment>
<feature type="transmembrane region" description="Helical" evidence="1">
    <location>
        <begin position="76"/>
        <end position="102"/>
    </location>
</feature>
<feature type="transmembrane region" description="Helical" evidence="1">
    <location>
        <begin position="114"/>
        <end position="134"/>
    </location>
</feature>
<name>A0A3M3JTF5_9PSED</name>
<protein>
    <submittedName>
        <fullName evidence="2">Uncharacterized protein</fullName>
    </submittedName>
</protein>
<keyword evidence="1" id="KW-0812">Transmembrane</keyword>
<proteinExistence type="predicted"/>